<dbReference type="KEGG" id="mee:DA075_19050"/>
<comment type="cofactor">
    <cofactor evidence="1">
        <name>FAD</name>
        <dbReference type="ChEBI" id="CHEBI:57692"/>
    </cofactor>
</comment>
<dbReference type="EMBL" id="CP028843">
    <property type="protein sequence ID" value="AWB22742.1"/>
    <property type="molecule type" value="Genomic_DNA"/>
</dbReference>
<evidence type="ECO:0000256" key="2">
    <source>
        <dbReference type="ARBA" id="ARBA00008000"/>
    </source>
</evidence>
<dbReference type="GO" id="GO:0050660">
    <property type="term" value="F:flavin adenine dinucleotide binding"/>
    <property type="evidence" value="ECO:0007669"/>
    <property type="project" value="InterPro"/>
</dbReference>
<protein>
    <recommendedName>
        <fullName evidence="6">FAD-binding oxidoreductase/transferase type 4 C-terminal domain-containing protein</fullName>
    </recommendedName>
</protein>
<name>A0A2R4WMG6_9HYPH</name>
<dbReference type="InterPro" id="IPR004113">
    <property type="entry name" value="FAD-bd_oxidored_4_C"/>
</dbReference>
<dbReference type="PANTHER" id="PTHR43716">
    <property type="entry name" value="D-2-HYDROXYGLUTARATE DEHYDROGENASE, MITOCHONDRIAL"/>
    <property type="match status" value="1"/>
</dbReference>
<dbReference type="InterPro" id="IPR016171">
    <property type="entry name" value="Vanillyl_alc_oxidase_C-sub2"/>
</dbReference>
<evidence type="ECO:0000256" key="3">
    <source>
        <dbReference type="ARBA" id="ARBA00022630"/>
    </source>
</evidence>
<reference evidence="7 8" key="1">
    <citation type="submission" date="2018-04" db="EMBL/GenBank/DDBJ databases">
        <title>Methylobacterium sp. PR1016A genome.</title>
        <authorList>
            <person name="Park W."/>
        </authorList>
    </citation>
    <scope>NUCLEOTIDE SEQUENCE [LARGE SCALE GENOMIC DNA]</scope>
    <source>
        <strain evidence="7 8">PR1016A</strain>
    </source>
</reference>
<evidence type="ECO:0000256" key="4">
    <source>
        <dbReference type="ARBA" id="ARBA00022827"/>
    </source>
</evidence>
<evidence type="ECO:0000313" key="8">
    <source>
        <dbReference type="Proteomes" id="UP000244755"/>
    </source>
</evidence>
<accession>A0A2R4WMG6</accession>
<dbReference type="AlphaFoldDB" id="A0A2R4WMG6"/>
<evidence type="ECO:0000256" key="5">
    <source>
        <dbReference type="SAM" id="MobiDB-lite"/>
    </source>
</evidence>
<dbReference type="InterPro" id="IPR051264">
    <property type="entry name" value="FAD-oxidored/transferase_4"/>
</dbReference>
<gene>
    <name evidence="7" type="ORF">DA075_19050</name>
</gene>
<feature type="domain" description="FAD-binding oxidoreductase/transferase type 4 C-terminal" evidence="6">
    <location>
        <begin position="17"/>
        <end position="79"/>
    </location>
</feature>
<sequence length="94" mass="10539">MVSPRSKRGNAHPRREFKRQQALVHDETRRQRGSISAEHGIGQLRVSEMERCKSPVELDLMTSIKALLDPRGRLNPGKLLPGSRTTNDLARGAN</sequence>
<dbReference type="Proteomes" id="UP000244755">
    <property type="component" value="Chromosome 1"/>
</dbReference>
<feature type="region of interest" description="Disordered" evidence="5">
    <location>
        <begin position="1"/>
        <end position="35"/>
    </location>
</feature>
<dbReference type="GO" id="GO:0003824">
    <property type="term" value="F:catalytic activity"/>
    <property type="evidence" value="ECO:0007669"/>
    <property type="project" value="InterPro"/>
</dbReference>
<comment type="similarity">
    <text evidence="2">Belongs to the FAD-binding oxidoreductase/transferase type 4 family.</text>
</comment>
<dbReference type="PANTHER" id="PTHR43716:SF2">
    <property type="entry name" value="BLL6224 PROTEIN"/>
    <property type="match status" value="1"/>
</dbReference>
<keyword evidence="4" id="KW-0274">FAD</keyword>
<dbReference type="Gene3D" id="1.10.45.10">
    <property type="entry name" value="Vanillyl-alcohol Oxidase, Chain A, domain 4"/>
    <property type="match status" value="1"/>
</dbReference>
<evidence type="ECO:0000256" key="1">
    <source>
        <dbReference type="ARBA" id="ARBA00001974"/>
    </source>
</evidence>
<evidence type="ECO:0000313" key="7">
    <source>
        <dbReference type="EMBL" id="AWB22742.1"/>
    </source>
</evidence>
<evidence type="ECO:0000259" key="6">
    <source>
        <dbReference type="Pfam" id="PF02913"/>
    </source>
</evidence>
<dbReference type="Pfam" id="PF02913">
    <property type="entry name" value="FAD-oxidase_C"/>
    <property type="match status" value="1"/>
</dbReference>
<feature type="region of interest" description="Disordered" evidence="5">
    <location>
        <begin position="71"/>
        <end position="94"/>
    </location>
</feature>
<keyword evidence="8" id="KW-1185">Reference proteome</keyword>
<organism evidence="7 8">
    <name type="scientific">Methylobacterium currus</name>
    <dbReference type="NCBI Taxonomy" id="2051553"/>
    <lineage>
        <taxon>Bacteria</taxon>
        <taxon>Pseudomonadati</taxon>
        <taxon>Pseudomonadota</taxon>
        <taxon>Alphaproteobacteria</taxon>
        <taxon>Hyphomicrobiales</taxon>
        <taxon>Methylobacteriaceae</taxon>
        <taxon>Methylobacterium</taxon>
    </lineage>
</organism>
<dbReference type="OrthoDB" id="9809290at2"/>
<keyword evidence="3" id="KW-0285">Flavoprotein</keyword>
<dbReference type="SUPFAM" id="SSF55103">
    <property type="entry name" value="FAD-linked oxidases, C-terminal domain"/>
    <property type="match status" value="1"/>
</dbReference>
<proteinExistence type="inferred from homology"/>
<feature type="compositionally biased region" description="Basic residues" evidence="5">
    <location>
        <begin position="1"/>
        <end position="17"/>
    </location>
</feature>
<dbReference type="FunFam" id="1.10.45.10:FF:000001">
    <property type="entry name" value="D-lactate dehydrogenase mitochondrial"/>
    <property type="match status" value="1"/>
</dbReference>
<dbReference type="InterPro" id="IPR016164">
    <property type="entry name" value="FAD-linked_Oxase-like_C"/>
</dbReference>
<dbReference type="GO" id="GO:0022904">
    <property type="term" value="P:respiratory electron transport chain"/>
    <property type="evidence" value="ECO:0007669"/>
    <property type="project" value="TreeGrafter"/>
</dbReference>